<feature type="transmembrane region" description="Helical" evidence="4">
    <location>
        <begin position="33"/>
        <end position="52"/>
    </location>
</feature>
<evidence type="ECO:0000313" key="7">
    <source>
        <dbReference type="Proteomes" id="UP000289437"/>
    </source>
</evidence>
<feature type="domain" description="Histidine kinase/HSP90-like ATPase" evidence="5">
    <location>
        <begin position="175"/>
        <end position="271"/>
    </location>
</feature>
<dbReference type="SMART" id="SM00387">
    <property type="entry name" value="HATPase_c"/>
    <property type="match status" value="1"/>
</dbReference>
<dbReference type="PANTHER" id="PTHR24421">
    <property type="entry name" value="NITRATE/NITRITE SENSOR PROTEIN NARX-RELATED"/>
    <property type="match status" value="1"/>
</dbReference>
<name>A0A4Q0T1Q7_9BACT</name>
<dbReference type="OrthoDB" id="9811306at2"/>
<dbReference type="InterPro" id="IPR003594">
    <property type="entry name" value="HATPase_dom"/>
</dbReference>
<keyword evidence="2" id="KW-0418">Kinase</keyword>
<dbReference type="RefSeq" id="WP_161570796.1">
    <property type="nucleotide sequence ID" value="NZ_RDSM01000001.1"/>
</dbReference>
<evidence type="ECO:0000256" key="1">
    <source>
        <dbReference type="ARBA" id="ARBA00022679"/>
    </source>
</evidence>
<evidence type="ECO:0000256" key="2">
    <source>
        <dbReference type="ARBA" id="ARBA00022777"/>
    </source>
</evidence>
<evidence type="ECO:0000313" key="6">
    <source>
        <dbReference type="EMBL" id="RXH57107.1"/>
    </source>
</evidence>
<dbReference type="GO" id="GO:0016301">
    <property type="term" value="F:kinase activity"/>
    <property type="evidence" value="ECO:0007669"/>
    <property type="project" value="UniProtKB-KW"/>
</dbReference>
<evidence type="ECO:0000256" key="3">
    <source>
        <dbReference type="ARBA" id="ARBA00023012"/>
    </source>
</evidence>
<keyword evidence="4" id="KW-0472">Membrane</keyword>
<gene>
    <name evidence="6" type="ORF">GRAN_0417</name>
</gene>
<evidence type="ECO:0000259" key="5">
    <source>
        <dbReference type="SMART" id="SM00387"/>
    </source>
</evidence>
<sequence length="297" mass="33256">MQTPSTVPSLVLSTLAIVDTPFTPIHSFAGIPLYKGLGTLAALALLGVLYLFRLRREAARVRWRLYQQLAEHERLKRERHDTFFQGMQGLLLCFQTGTSLLRKDDPARRIFEEALQQSDRVMTEGRDLDVDSHPVSPASHDLSLAYAAAGQELQIIRPADFKVLVIGASESLRTAVFDELQRLGREALTNAFRHAKARRIEAELNYQSNELRVFFRDNGVGIDPEALCREPSRRCGLPRMQEQARKIGARLDVWSRAGAGTEVEIRISAAAAYRSAPPQRRSPSLAGIVIESEGFYD</sequence>
<reference evidence="6 7" key="1">
    <citation type="submission" date="2018-11" db="EMBL/GenBank/DDBJ databases">
        <authorList>
            <person name="Mardanov A.V."/>
            <person name="Ravin N.V."/>
            <person name="Dedysh S.N."/>
        </authorList>
    </citation>
    <scope>NUCLEOTIDE SEQUENCE [LARGE SCALE GENOMIC DNA]</scope>
    <source>
        <strain evidence="6 7">AF10</strain>
    </source>
</reference>
<protein>
    <submittedName>
        <fullName evidence="6">Two-component system sensor protein</fullName>
    </submittedName>
</protein>
<dbReference type="Gene3D" id="3.30.565.10">
    <property type="entry name" value="Histidine kinase-like ATPase, C-terminal domain"/>
    <property type="match status" value="1"/>
</dbReference>
<dbReference type="PANTHER" id="PTHR24421:SF62">
    <property type="entry name" value="SENSORY TRANSDUCTION HISTIDINE KINASE"/>
    <property type="match status" value="1"/>
</dbReference>
<dbReference type="InterPro" id="IPR050482">
    <property type="entry name" value="Sensor_HK_TwoCompSys"/>
</dbReference>
<dbReference type="SUPFAM" id="SSF55874">
    <property type="entry name" value="ATPase domain of HSP90 chaperone/DNA topoisomerase II/histidine kinase"/>
    <property type="match status" value="1"/>
</dbReference>
<keyword evidence="1" id="KW-0808">Transferase</keyword>
<reference evidence="7" key="2">
    <citation type="submission" date="2019-02" db="EMBL/GenBank/DDBJ databases">
        <title>Granulicella sibirica sp. nov., a psychrotolerant acidobacterium isolated from an organic soil layer in forested tundra, West Siberia.</title>
        <authorList>
            <person name="Oshkin I.Y."/>
            <person name="Kulichevskaya I.S."/>
            <person name="Rijpstra W.I.C."/>
            <person name="Sinninghe Damste J.S."/>
            <person name="Rakitin A.L."/>
            <person name="Ravin N.V."/>
            <person name="Dedysh S.N."/>
        </authorList>
    </citation>
    <scope>NUCLEOTIDE SEQUENCE [LARGE SCALE GENOMIC DNA]</scope>
    <source>
        <strain evidence="7">AF10</strain>
    </source>
</reference>
<organism evidence="6 7">
    <name type="scientific">Granulicella sibirica</name>
    <dbReference type="NCBI Taxonomy" id="2479048"/>
    <lineage>
        <taxon>Bacteria</taxon>
        <taxon>Pseudomonadati</taxon>
        <taxon>Acidobacteriota</taxon>
        <taxon>Terriglobia</taxon>
        <taxon>Terriglobales</taxon>
        <taxon>Acidobacteriaceae</taxon>
        <taxon>Granulicella</taxon>
    </lineage>
</organism>
<evidence type="ECO:0000256" key="4">
    <source>
        <dbReference type="SAM" id="Phobius"/>
    </source>
</evidence>
<keyword evidence="4" id="KW-1133">Transmembrane helix</keyword>
<proteinExistence type="predicted"/>
<dbReference type="EMBL" id="RDSM01000001">
    <property type="protein sequence ID" value="RXH57107.1"/>
    <property type="molecule type" value="Genomic_DNA"/>
</dbReference>
<keyword evidence="4" id="KW-0812">Transmembrane</keyword>
<keyword evidence="3" id="KW-0902">Two-component regulatory system</keyword>
<dbReference type="InterPro" id="IPR036890">
    <property type="entry name" value="HATPase_C_sf"/>
</dbReference>
<dbReference type="Proteomes" id="UP000289437">
    <property type="component" value="Unassembled WGS sequence"/>
</dbReference>
<comment type="caution">
    <text evidence="6">The sequence shown here is derived from an EMBL/GenBank/DDBJ whole genome shotgun (WGS) entry which is preliminary data.</text>
</comment>
<dbReference type="AlphaFoldDB" id="A0A4Q0T1Q7"/>
<dbReference type="Pfam" id="PF02518">
    <property type="entry name" value="HATPase_c"/>
    <property type="match status" value="1"/>
</dbReference>
<keyword evidence="7" id="KW-1185">Reference proteome</keyword>
<accession>A0A4Q0T1Q7</accession>
<dbReference type="CDD" id="cd16917">
    <property type="entry name" value="HATPase_UhpB-NarQ-NarX-like"/>
    <property type="match status" value="1"/>
</dbReference>
<dbReference type="GO" id="GO:0000160">
    <property type="term" value="P:phosphorelay signal transduction system"/>
    <property type="evidence" value="ECO:0007669"/>
    <property type="project" value="UniProtKB-KW"/>
</dbReference>